<accession>A0AA87IHG4</accession>
<name>A0AA87IHG4_BIFLL</name>
<comment type="caution">
    <text evidence="1">The sequence shown here is derived from an EMBL/GenBank/DDBJ whole genome shotgun (WGS) entry which is preliminary data.</text>
</comment>
<sequence length="41" mass="4685">MRHKYQGSVTTMTSTEHSTRADMLAHMGSLQQAAYVRPIEY</sequence>
<reference evidence="1 2" key="1">
    <citation type="journal article" date="2013" name="Genome Announc.">
        <title>Draft Genome Sequences of Two Pairs of Human Intestinal Bifidobacterium longum subsp. longum Strains, 44B and 1-6B and 35B and 2-2B, Consecutively Isolated from Two Children after a 5-Year Time Period.</title>
        <authorList>
            <person name="Shkoporov A.N."/>
            <person name="Efimov B.A."/>
            <person name="Khokhlova E.V."/>
            <person name="Chaplin A.V."/>
            <person name="Kafarskaya L.I."/>
            <person name="Durkin A.S."/>
            <person name="McCorrison J."/>
            <person name="Torralba M."/>
            <person name="Gillis M."/>
            <person name="Sutton G."/>
            <person name="Weibel D.B."/>
            <person name="Nelson K.E."/>
            <person name="Smeianov V.V."/>
        </authorList>
    </citation>
    <scope>NUCLEOTIDE SEQUENCE [LARGE SCALE GENOMIC DNA]</scope>
    <source>
        <strain evidence="1 2">1-6B</strain>
    </source>
</reference>
<dbReference type="EMBL" id="AJTF01000080">
    <property type="protein sequence ID" value="EIJ25776.1"/>
    <property type="molecule type" value="Genomic_DNA"/>
</dbReference>
<protein>
    <submittedName>
        <fullName evidence="1">Uncharacterized protein</fullName>
    </submittedName>
</protein>
<organism evidence="1 2">
    <name type="scientific">Bifidobacterium longum subsp. longum 1-6B</name>
    <dbReference type="NCBI Taxonomy" id="1161744"/>
    <lineage>
        <taxon>Bacteria</taxon>
        <taxon>Bacillati</taxon>
        <taxon>Actinomycetota</taxon>
        <taxon>Actinomycetes</taxon>
        <taxon>Bifidobacteriales</taxon>
        <taxon>Bifidobacteriaceae</taxon>
        <taxon>Bifidobacterium</taxon>
    </lineage>
</organism>
<dbReference type="AlphaFoldDB" id="A0AA87IHG4"/>
<proteinExistence type="predicted"/>
<dbReference type="Proteomes" id="UP000006410">
    <property type="component" value="Unassembled WGS sequence"/>
</dbReference>
<evidence type="ECO:0000313" key="1">
    <source>
        <dbReference type="EMBL" id="EIJ25776.1"/>
    </source>
</evidence>
<gene>
    <name evidence="1" type="ORF">HMPREF1313_0476</name>
</gene>
<evidence type="ECO:0000313" key="2">
    <source>
        <dbReference type="Proteomes" id="UP000006410"/>
    </source>
</evidence>